<dbReference type="GO" id="GO:0003677">
    <property type="term" value="F:DNA binding"/>
    <property type="evidence" value="ECO:0007669"/>
    <property type="project" value="UniProtKB-KW"/>
</dbReference>
<evidence type="ECO:0000259" key="7">
    <source>
        <dbReference type="PROSITE" id="PS50110"/>
    </source>
</evidence>
<feature type="domain" description="HTH luxR-type" evidence="6">
    <location>
        <begin position="144"/>
        <end position="209"/>
    </location>
</feature>
<dbReference type="Pfam" id="PF00072">
    <property type="entry name" value="Response_reg"/>
    <property type="match status" value="1"/>
</dbReference>
<dbReference type="PROSITE" id="PS50110">
    <property type="entry name" value="RESPONSE_REGULATORY"/>
    <property type="match status" value="1"/>
</dbReference>
<dbReference type="PROSITE" id="PS50043">
    <property type="entry name" value="HTH_LUXR_2"/>
    <property type="match status" value="1"/>
</dbReference>
<evidence type="ECO:0000256" key="1">
    <source>
        <dbReference type="ARBA" id="ARBA00022553"/>
    </source>
</evidence>
<dbReference type="Gene3D" id="3.40.50.2300">
    <property type="match status" value="1"/>
</dbReference>
<keyword evidence="1 5" id="KW-0597">Phosphoprotein</keyword>
<evidence type="ECO:0000256" key="4">
    <source>
        <dbReference type="ARBA" id="ARBA00023163"/>
    </source>
</evidence>
<name>A0ABM8QCG1_9BACT</name>
<evidence type="ECO:0000256" key="5">
    <source>
        <dbReference type="PROSITE-ProRule" id="PRU00169"/>
    </source>
</evidence>
<organism evidence="8 9">
    <name type="scientific">Nitrospira defluvii</name>
    <dbReference type="NCBI Taxonomy" id="330214"/>
    <lineage>
        <taxon>Bacteria</taxon>
        <taxon>Pseudomonadati</taxon>
        <taxon>Nitrospirota</taxon>
        <taxon>Nitrospiria</taxon>
        <taxon>Nitrospirales</taxon>
        <taxon>Nitrospiraceae</taxon>
        <taxon>Nitrospira</taxon>
    </lineage>
</organism>
<dbReference type="InterPro" id="IPR001789">
    <property type="entry name" value="Sig_transdc_resp-reg_receiver"/>
</dbReference>
<sequence length="214" mass="23334">MTLPRVLLADDHTLVLEGFRRLLDDQCELVGTVGDGRALLDAVPQLKPDIVILDISMPVLNGIDAARVLKVKYPEIKVVFITMHADPAYVRAAFEAGASAYLLKRCVGEELAQAIRAVRGGNFYVTPLVTKEVVESMLRGVDGGAPSGPELTTRQREVLQLLAEGHTVKDIAATLKISPRTVEFHKGQIMEQLNLHTTVELVKYALAQGLTSQI</sequence>
<dbReference type="PRINTS" id="PR00038">
    <property type="entry name" value="HTHLUXR"/>
</dbReference>
<protein>
    <submittedName>
        <fullName evidence="8">DNA-binding response regulator</fullName>
    </submittedName>
</protein>
<dbReference type="InterPro" id="IPR011006">
    <property type="entry name" value="CheY-like_superfamily"/>
</dbReference>
<dbReference type="InterPro" id="IPR039420">
    <property type="entry name" value="WalR-like"/>
</dbReference>
<dbReference type="Pfam" id="PF00196">
    <property type="entry name" value="GerE"/>
    <property type="match status" value="1"/>
</dbReference>
<evidence type="ECO:0000313" key="9">
    <source>
        <dbReference type="Proteomes" id="UP000675880"/>
    </source>
</evidence>
<evidence type="ECO:0000256" key="2">
    <source>
        <dbReference type="ARBA" id="ARBA00023015"/>
    </source>
</evidence>
<gene>
    <name evidence="8" type="ORF">NSPZN2_10137</name>
</gene>
<comment type="caution">
    <text evidence="8">The sequence shown here is derived from an EMBL/GenBank/DDBJ whole genome shotgun (WGS) entry which is preliminary data.</text>
</comment>
<feature type="modified residue" description="4-aspartylphosphate" evidence="5">
    <location>
        <position position="54"/>
    </location>
</feature>
<keyword evidence="4" id="KW-0804">Transcription</keyword>
<feature type="domain" description="Response regulatory" evidence="7">
    <location>
        <begin position="5"/>
        <end position="119"/>
    </location>
</feature>
<dbReference type="SMART" id="SM00421">
    <property type="entry name" value="HTH_LUXR"/>
    <property type="match status" value="1"/>
</dbReference>
<dbReference type="Proteomes" id="UP000675880">
    <property type="component" value="Unassembled WGS sequence"/>
</dbReference>
<dbReference type="PANTHER" id="PTHR43214">
    <property type="entry name" value="TWO-COMPONENT RESPONSE REGULATOR"/>
    <property type="match status" value="1"/>
</dbReference>
<proteinExistence type="predicted"/>
<dbReference type="SUPFAM" id="SSF52172">
    <property type="entry name" value="CheY-like"/>
    <property type="match status" value="1"/>
</dbReference>
<dbReference type="RefSeq" id="WP_213040076.1">
    <property type="nucleotide sequence ID" value="NZ_CAJNBJ010000001.1"/>
</dbReference>
<dbReference type="SUPFAM" id="SSF46894">
    <property type="entry name" value="C-terminal effector domain of the bipartite response regulators"/>
    <property type="match status" value="1"/>
</dbReference>
<keyword evidence="9" id="KW-1185">Reference proteome</keyword>
<keyword evidence="3 8" id="KW-0238">DNA-binding</keyword>
<dbReference type="SMART" id="SM00448">
    <property type="entry name" value="REC"/>
    <property type="match status" value="1"/>
</dbReference>
<reference evidence="8 9" key="1">
    <citation type="submission" date="2021-02" db="EMBL/GenBank/DDBJ databases">
        <authorList>
            <person name="Han P."/>
        </authorList>
    </citation>
    <scope>NUCLEOTIDE SEQUENCE [LARGE SCALE GENOMIC DNA]</scope>
    <source>
        <strain evidence="8">Candidatus Nitrospira sp. ZN2</strain>
    </source>
</reference>
<dbReference type="EMBL" id="CAJNBJ010000001">
    <property type="protein sequence ID" value="CAE6689306.1"/>
    <property type="molecule type" value="Genomic_DNA"/>
</dbReference>
<evidence type="ECO:0000259" key="6">
    <source>
        <dbReference type="PROSITE" id="PS50043"/>
    </source>
</evidence>
<dbReference type="CDD" id="cd17535">
    <property type="entry name" value="REC_NarL-like"/>
    <property type="match status" value="1"/>
</dbReference>
<dbReference type="CDD" id="cd06170">
    <property type="entry name" value="LuxR_C_like"/>
    <property type="match status" value="1"/>
</dbReference>
<accession>A0ABM8QCG1</accession>
<dbReference type="InterPro" id="IPR016032">
    <property type="entry name" value="Sig_transdc_resp-reg_C-effctor"/>
</dbReference>
<keyword evidence="2" id="KW-0805">Transcription regulation</keyword>
<evidence type="ECO:0000313" key="8">
    <source>
        <dbReference type="EMBL" id="CAE6689306.1"/>
    </source>
</evidence>
<dbReference type="InterPro" id="IPR000792">
    <property type="entry name" value="Tscrpt_reg_LuxR_C"/>
</dbReference>
<evidence type="ECO:0000256" key="3">
    <source>
        <dbReference type="ARBA" id="ARBA00023125"/>
    </source>
</evidence>
<dbReference type="InterPro" id="IPR058245">
    <property type="entry name" value="NreC/VraR/RcsB-like_REC"/>
</dbReference>
<dbReference type="PANTHER" id="PTHR43214:SF41">
    <property type="entry name" value="NITRATE_NITRITE RESPONSE REGULATOR PROTEIN NARP"/>
    <property type="match status" value="1"/>
</dbReference>